<dbReference type="Proteomes" id="UP000245626">
    <property type="component" value="Unassembled WGS sequence"/>
</dbReference>
<evidence type="ECO:0000313" key="1">
    <source>
        <dbReference type="EMBL" id="PWN51674.1"/>
    </source>
</evidence>
<keyword evidence="2" id="KW-1185">Reference proteome</keyword>
<evidence type="ECO:0000313" key="2">
    <source>
        <dbReference type="Proteomes" id="UP000245626"/>
    </source>
</evidence>
<reference evidence="1 2" key="1">
    <citation type="journal article" date="2018" name="Mol. Biol. Evol.">
        <title>Broad Genomic Sampling Reveals a Smut Pathogenic Ancestry of the Fungal Clade Ustilaginomycotina.</title>
        <authorList>
            <person name="Kijpornyongpan T."/>
            <person name="Mondo S.J."/>
            <person name="Barry K."/>
            <person name="Sandor L."/>
            <person name="Lee J."/>
            <person name="Lipzen A."/>
            <person name="Pangilinan J."/>
            <person name="LaButti K."/>
            <person name="Hainaut M."/>
            <person name="Henrissat B."/>
            <person name="Grigoriev I.V."/>
            <person name="Spatafora J.W."/>
            <person name="Aime M.C."/>
        </authorList>
    </citation>
    <scope>NUCLEOTIDE SEQUENCE [LARGE SCALE GENOMIC DNA]</scope>
    <source>
        <strain evidence="1 2">SA 807</strain>
    </source>
</reference>
<dbReference type="EMBL" id="KZ819825">
    <property type="protein sequence ID" value="PWN51674.1"/>
    <property type="molecule type" value="Genomic_DNA"/>
</dbReference>
<protein>
    <submittedName>
        <fullName evidence="1">A1pp-domain-containing protein</fullName>
    </submittedName>
</protein>
<accession>A0ACD0P0R8</accession>
<feature type="non-terminal residue" evidence="1">
    <location>
        <position position="1"/>
    </location>
</feature>
<name>A0ACD0P0R8_9BASI</name>
<gene>
    <name evidence="1" type="ORF">IE53DRAFT_378756</name>
</gene>
<organism evidence="1 2">
    <name type="scientific">Violaceomyces palustris</name>
    <dbReference type="NCBI Taxonomy" id="1673888"/>
    <lineage>
        <taxon>Eukaryota</taxon>
        <taxon>Fungi</taxon>
        <taxon>Dikarya</taxon>
        <taxon>Basidiomycota</taxon>
        <taxon>Ustilaginomycotina</taxon>
        <taxon>Ustilaginomycetes</taxon>
        <taxon>Violaceomycetales</taxon>
        <taxon>Violaceomycetaceae</taxon>
        <taxon>Violaceomyces</taxon>
    </lineage>
</organism>
<proteinExistence type="predicted"/>
<sequence length="191" mass="20505">GSTSPTQSNQLGNRIHLLAHKISVHRGDITQLQVDAIVNAAKNSLLGGSGVDGAIHRAAGPELLKECRALKGCETGQAKLTGAYDLPCKAVIHTVGPVYSESKREECARLLRSCYTQSLEAAVGNDLKTIAFPSISTGVYAYPFSEAVHQAVSSVVDFLQGPEGHRIDRVIFCCFSEEDSAKYSKFLVREA</sequence>